<comment type="caution">
    <text evidence="1">The sequence shown here is derived from an EMBL/GenBank/DDBJ whole genome shotgun (WGS) entry which is preliminary data.</text>
</comment>
<organism evidence="1 2">
    <name type="scientific">Candidatus Terrybacteria bacterium RIFCSPHIGHO2_01_FULL_43_35</name>
    <dbReference type="NCBI Taxonomy" id="1802361"/>
    <lineage>
        <taxon>Bacteria</taxon>
        <taxon>Candidatus Terryibacteriota</taxon>
    </lineage>
</organism>
<accession>A0A1G2PH29</accession>
<proteinExistence type="predicted"/>
<reference evidence="1 2" key="1">
    <citation type="journal article" date="2016" name="Nat. Commun.">
        <title>Thousands of microbial genomes shed light on interconnected biogeochemical processes in an aquifer system.</title>
        <authorList>
            <person name="Anantharaman K."/>
            <person name="Brown C.T."/>
            <person name="Hug L.A."/>
            <person name="Sharon I."/>
            <person name="Castelle C.J."/>
            <person name="Probst A.J."/>
            <person name="Thomas B.C."/>
            <person name="Singh A."/>
            <person name="Wilkins M.J."/>
            <person name="Karaoz U."/>
            <person name="Brodie E.L."/>
            <person name="Williams K.H."/>
            <person name="Hubbard S.S."/>
            <person name="Banfield J.F."/>
        </authorList>
    </citation>
    <scope>NUCLEOTIDE SEQUENCE [LARGE SCALE GENOMIC DNA]</scope>
</reference>
<name>A0A1G2PH29_9BACT</name>
<evidence type="ECO:0000313" key="2">
    <source>
        <dbReference type="Proteomes" id="UP000178869"/>
    </source>
</evidence>
<sequence>MIKVVLDQNIFTTIVEDQEFYRFYTQSKDYGLIKPLFTHVHIDQTNAIKDDEKRDMMLYIINSSTTTATYGVVDGISRLGWSSTAPDGTLENVLGNQTLGEGNIHDALLASTAFEQADCFITDDKRLKNRCLKLNKQVMTGLEFRTCLNKRLTEWFKNKNQHMENNSDPK</sequence>
<dbReference type="AlphaFoldDB" id="A0A1G2PH29"/>
<dbReference type="EMBL" id="MHSR01000011">
    <property type="protein sequence ID" value="OHA46892.1"/>
    <property type="molecule type" value="Genomic_DNA"/>
</dbReference>
<dbReference type="Proteomes" id="UP000178869">
    <property type="component" value="Unassembled WGS sequence"/>
</dbReference>
<evidence type="ECO:0000313" key="1">
    <source>
        <dbReference type="EMBL" id="OHA46892.1"/>
    </source>
</evidence>
<evidence type="ECO:0008006" key="3">
    <source>
        <dbReference type="Google" id="ProtNLM"/>
    </source>
</evidence>
<gene>
    <name evidence="1" type="ORF">A2828_03140</name>
</gene>
<protein>
    <recommendedName>
        <fullName evidence="3">PIN domain-containing protein</fullName>
    </recommendedName>
</protein>